<feature type="coiled-coil region" evidence="1">
    <location>
        <begin position="42"/>
        <end position="69"/>
    </location>
</feature>
<accession>A0A0D6N2I0</accession>
<dbReference type="Proteomes" id="UP000321891">
    <property type="component" value="Unassembled WGS sequence"/>
</dbReference>
<proteinExistence type="predicted"/>
<name>A0A0D6N2I0_9PROT</name>
<keyword evidence="6" id="KW-1185">Reference proteome</keyword>
<evidence type="ECO:0000313" key="4">
    <source>
        <dbReference type="EMBL" id="GEL58282.1"/>
    </source>
</evidence>
<dbReference type="EMBL" id="BAMV01000010">
    <property type="protein sequence ID" value="GAN60222.1"/>
    <property type="molecule type" value="Genomic_DNA"/>
</dbReference>
<gene>
    <name evidence="3" type="ORF">Abci_010_087</name>
    <name evidence="4" type="ORF">ACI01nite_08840</name>
</gene>
<accession>A0A6N3SMI4</accession>
<dbReference type="AlphaFoldDB" id="A0A0D6N2I0"/>
<evidence type="ECO:0000313" key="3">
    <source>
        <dbReference type="EMBL" id="GAN60222.1"/>
    </source>
</evidence>
<evidence type="ECO:0000256" key="1">
    <source>
        <dbReference type="SAM" id="Coils"/>
    </source>
</evidence>
<keyword evidence="1" id="KW-0175">Coiled coil</keyword>
<evidence type="ECO:0000313" key="5">
    <source>
        <dbReference type="Proteomes" id="UP000032671"/>
    </source>
</evidence>
<evidence type="ECO:0000256" key="2">
    <source>
        <dbReference type="SAM" id="SignalP"/>
    </source>
</evidence>
<evidence type="ECO:0008006" key="7">
    <source>
        <dbReference type="Google" id="ProtNLM"/>
    </source>
</evidence>
<dbReference type="STRING" id="1231339.Abci_010_087"/>
<dbReference type="EMBL" id="BJVU01000002">
    <property type="protein sequence ID" value="GEL58282.1"/>
    <property type="molecule type" value="Genomic_DNA"/>
</dbReference>
<keyword evidence="2" id="KW-0732">Signal</keyword>
<comment type="caution">
    <text evidence="3">The sequence shown here is derived from an EMBL/GenBank/DDBJ whole genome shotgun (WGS) entry which is preliminary data.</text>
</comment>
<dbReference type="Proteomes" id="UP000032671">
    <property type="component" value="Unassembled WGS sequence"/>
</dbReference>
<feature type="chain" id="PRO_5030005714" description="Phosphate starvation-inducible protein PsiF" evidence="2">
    <location>
        <begin position="22"/>
        <end position="91"/>
    </location>
</feature>
<protein>
    <recommendedName>
        <fullName evidence="7">Phosphate starvation-inducible protein PsiF</fullName>
    </recommendedName>
</protein>
<organism evidence="3 5">
    <name type="scientific">Acetobacter cibinongensis</name>
    <dbReference type="NCBI Taxonomy" id="146475"/>
    <lineage>
        <taxon>Bacteria</taxon>
        <taxon>Pseudomonadati</taxon>
        <taxon>Pseudomonadota</taxon>
        <taxon>Alphaproteobacteria</taxon>
        <taxon>Acetobacterales</taxon>
        <taxon>Acetobacteraceae</taxon>
        <taxon>Acetobacter</taxon>
    </lineage>
</organism>
<reference evidence="4 6" key="2">
    <citation type="submission" date="2019-07" db="EMBL/GenBank/DDBJ databases">
        <title>Whole genome shotgun sequence of Acetobacter cibinongensis NBRC 16605.</title>
        <authorList>
            <person name="Hosoyama A."/>
            <person name="Uohara A."/>
            <person name="Ohji S."/>
            <person name="Ichikawa N."/>
        </authorList>
    </citation>
    <scope>NUCLEOTIDE SEQUENCE [LARGE SCALE GENOMIC DNA]</scope>
    <source>
        <strain evidence="4 6">NBRC 16605</strain>
    </source>
</reference>
<evidence type="ECO:0000313" key="6">
    <source>
        <dbReference type="Proteomes" id="UP000321891"/>
    </source>
</evidence>
<reference evidence="3 5" key="1">
    <citation type="submission" date="2012-11" db="EMBL/GenBank/DDBJ databases">
        <title>Whole genome sequence of Acetobacter cibinongensis 4H-1.</title>
        <authorList>
            <person name="Azuma Y."/>
            <person name="Higashiura N."/>
            <person name="Hirakawa H."/>
            <person name="Matsushita K."/>
        </authorList>
    </citation>
    <scope>NUCLEOTIDE SEQUENCE [LARGE SCALE GENOMIC DNA]</scope>
    <source>
        <strain evidence="3 5">4H-1</strain>
    </source>
</reference>
<sequence>MKMRYSVLAFTLLLATSPVYAAQGQQQATTTDPMAGLSMDQQMALCETLKQAEQQNKKLDAKAKSQLAVCHKMDAAMQQDTTQAPATTLDR</sequence>
<feature type="signal peptide" evidence="2">
    <location>
        <begin position="1"/>
        <end position="21"/>
    </location>
</feature>